<dbReference type="Proteomes" id="UP001489004">
    <property type="component" value="Unassembled WGS sequence"/>
</dbReference>
<evidence type="ECO:0000256" key="1">
    <source>
        <dbReference type="SAM" id="MobiDB-lite"/>
    </source>
</evidence>
<feature type="compositionally biased region" description="Polar residues" evidence="1">
    <location>
        <begin position="140"/>
        <end position="152"/>
    </location>
</feature>
<feature type="transmembrane region" description="Helical" evidence="2">
    <location>
        <begin position="68"/>
        <end position="88"/>
    </location>
</feature>
<keyword evidence="2" id="KW-1133">Transmembrane helix</keyword>
<dbReference type="InterPro" id="IPR007138">
    <property type="entry name" value="ABM_dom"/>
</dbReference>
<evidence type="ECO:0000313" key="5">
    <source>
        <dbReference type="Proteomes" id="UP001489004"/>
    </source>
</evidence>
<keyword evidence="5" id="KW-1185">Reference proteome</keyword>
<keyword evidence="2" id="KW-0812">Transmembrane</keyword>
<sequence length="779" mass="85018">MATAPKFFRGAGFWIWLVITTAVVLLPTLLLSLAFEQTVGILCDYYLLISFATAWHTRKDYASLWRSAFLASLLHFSQIWPLVAGTVLGPCHPASRFIEFLLVTGSMPCFYFYTDFALKWDELTFGTTYSPAGIQSADSENETLLRTPNSTDPKADGKPAKGPYQARNNWGPLWLCVTLGLLLGAATILPVRFVLPQCKEPTTYPCPVKGAPGQPTATAPVDVPMCLDPQTLVGTTSVIPKPGMVDALMQQISTMVQPIRREEGCVYYNVAKEKDTNIVRWTESWSSLRTLLKHMLTSPTVARTFGSPDFEALFTNETILGPYAPLVPCSEAQKKASAKEFRVSTPVAAPVDCIWSKLDNWSDVSWVQGTLKVQMVSPIIRTLTNAHCTMTEMRQVRPPVPQPAGGHRLIYHVLDGCLVGAGTPGEVYTGDLSVLPSPDDPSKSVLSYHSSITAKDPATADAFFTGIYTDFTKNRMPYVRGVFEEACKPAAASGAAAVAAPPAAATPPALTAYTVKDPAYFYLFQTKKAKEDKLPFKTADEFLTYITGGVKPAPKAIFVGAVTSHDWTGTMDTPEPNVNTTAYDVAAIFEFPPGPYTFKPADLGKGIAFDIWSAEVFSQPYPQTPADAPDCPDSPWLSQVKADSEPIYEHIEKNIALVAKLTAEKSPLLPPDGPTNGINLLRWKPGKGGCYTRYLQEVRTLIQDVGGHLHFWGGIKPPAGSTAPHFEAILIPYYPDRQAFLKVALNPIYRDMALTRLAAILDAQNIGAVPLEGSLYQML</sequence>
<evidence type="ECO:0000313" key="4">
    <source>
        <dbReference type="EMBL" id="KAK9819843.1"/>
    </source>
</evidence>
<dbReference type="AlphaFoldDB" id="A0AAW1QEK6"/>
<comment type="caution">
    <text evidence="4">The sequence shown here is derived from an EMBL/GenBank/DDBJ whole genome shotgun (WGS) entry which is preliminary data.</text>
</comment>
<accession>A0AAW1QEK6</accession>
<feature type="region of interest" description="Disordered" evidence="1">
    <location>
        <begin position="140"/>
        <end position="163"/>
    </location>
</feature>
<organism evidence="4 5">
    <name type="scientific">[Myrmecia] bisecta</name>
    <dbReference type="NCBI Taxonomy" id="41462"/>
    <lineage>
        <taxon>Eukaryota</taxon>
        <taxon>Viridiplantae</taxon>
        <taxon>Chlorophyta</taxon>
        <taxon>core chlorophytes</taxon>
        <taxon>Trebouxiophyceae</taxon>
        <taxon>Trebouxiales</taxon>
        <taxon>Trebouxiaceae</taxon>
        <taxon>Myrmecia</taxon>
    </lineage>
</organism>
<proteinExistence type="predicted"/>
<feature type="transmembrane region" description="Helical" evidence="2">
    <location>
        <begin position="39"/>
        <end position="56"/>
    </location>
</feature>
<evidence type="ECO:0000259" key="3">
    <source>
        <dbReference type="Pfam" id="PF03992"/>
    </source>
</evidence>
<keyword evidence="2" id="KW-0472">Membrane</keyword>
<feature type="transmembrane region" description="Helical" evidence="2">
    <location>
        <begin position="12"/>
        <end position="33"/>
    </location>
</feature>
<evidence type="ECO:0000256" key="2">
    <source>
        <dbReference type="SAM" id="Phobius"/>
    </source>
</evidence>
<feature type="domain" description="ABM" evidence="3">
    <location>
        <begin position="240"/>
        <end position="295"/>
    </location>
</feature>
<dbReference type="SUPFAM" id="SSF54909">
    <property type="entry name" value="Dimeric alpha+beta barrel"/>
    <property type="match status" value="1"/>
</dbReference>
<dbReference type="Pfam" id="PF03992">
    <property type="entry name" value="ABM"/>
    <property type="match status" value="1"/>
</dbReference>
<feature type="transmembrane region" description="Helical" evidence="2">
    <location>
        <begin position="94"/>
        <end position="113"/>
    </location>
</feature>
<dbReference type="EMBL" id="JALJOR010000003">
    <property type="protein sequence ID" value="KAK9819843.1"/>
    <property type="molecule type" value="Genomic_DNA"/>
</dbReference>
<reference evidence="4 5" key="1">
    <citation type="journal article" date="2024" name="Nat. Commun.">
        <title>Phylogenomics reveals the evolutionary origins of lichenization in chlorophyte algae.</title>
        <authorList>
            <person name="Puginier C."/>
            <person name="Libourel C."/>
            <person name="Otte J."/>
            <person name="Skaloud P."/>
            <person name="Haon M."/>
            <person name="Grisel S."/>
            <person name="Petersen M."/>
            <person name="Berrin J.G."/>
            <person name="Delaux P.M."/>
            <person name="Dal Grande F."/>
            <person name="Keller J."/>
        </authorList>
    </citation>
    <scope>NUCLEOTIDE SEQUENCE [LARGE SCALE GENOMIC DNA]</scope>
    <source>
        <strain evidence="4 5">SAG 2043</strain>
    </source>
</reference>
<protein>
    <recommendedName>
        <fullName evidence="3">ABM domain-containing protein</fullName>
    </recommendedName>
</protein>
<name>A0AAW1QEK6_9CHLO</name>
<gene>
    <name evidence="4" type="ORF">WJX72_003157</name>
</gene>
<dbReference type="InterPro" id="IPR011008">
    <property type="entry name" value="Dimeric_a/b-barrel"/>
</dbReference>
<dbReference type="Gene3D" id="3.30.70.100">
    <property type="match status" value="2"/>
</dbReference>
<feature type="transmembrane region" description="Helical" evidence="2">
    <location>
        <begin position="173"/>
        <end position="195"/>
    </location>
</feature>